<feature type="compositionally biased region" description="Polar residues" evidence="1">
    <location>
        <begin position="184"/>
        <end position="199"/>
    </location>
</feature>
<evidence type="ECO:0000313" key="2">
    <source>
        <dbReference type="EMBL" id="KAL1116853.1"/>
    </source>
</evidence>
<keyword evidence="3" id="KW-1185">Reference proteome</keyword>
<feature type="region of interest" description="Disordered" evidence="1">
    <location>
        <begin position="124"/>
        <end position="212"/>
    </location>
</feature>
<protein>
    <submittedName>
        <fullName evidence="2">Uncharacterized protein</fullName>
    </submittedName>
</protein>
<name>A0ABD0YCT4_9HEMI</name>
<sequence length="617" mass="69432">MYSTLLEHSRFWAGNPRRGWPLSGQCPNENRLDKKASRSLELVLRRVIRERSRSRSVTYSSTKGPNRAKIVREFMRAMFKKHNGLTAIELIGEPPAGFPGQDQFRDEVGRSFDLEIELALRRRHQASDEGQTPVPGSGNGVTQASGTLRPDPTREQDDPGDEGEDREGGAEDENGGPDEEQKTADQQSSDGVTLESSESVMKKSCPEDSTPVWTGSTISIDLSHPSTSSLPLKVDKRQDSMMGIREPEEEEGDTQCYYPAKEVSSDEWSTYLGDNDSMECQELEVDCELVLDQDVTTSDVVTPAENESASRQETTPQSRIYREEDRKWLRYQVEIMSREECIIYCLIGHLEKEISTESKPFSQKFTSMLHHDLNISTVRLTPPDLNDTIPKLENHTNPLADDLFNLPVKGRWPWDLEGYAATVIGCIWTASLLLTLEEMPGTRALVPTADEARQALLKLTVGSHWDVMNLSELMQYSEKVEWCCRTSPIAIYDLNITAEDSGVDRGVPSWKRLEGESASRVRCLFLKAVGLDRIQSSQPETLRTHPGQSQTTLFPPITISPQSSKVGGVSAGYSQKAIEIIGTYHSLDYSSESRYRLNRMLMSFVEFRIPDIYESWD</sequence>
<gene>
    <name evidence="2" type="ORF">AAG570_005322</name>
</gene>
<dbReference type="Proteomes" id="UP001558652">
    <property type="component" value="Unassembled WGS sequence"/>
</dbReference>
<dbReference type="AlphaFoldDB" id="A0ABD0YCT4"/>
<evidence type="ECO:0000313" key="3">
    <source>
        <dbReference type="Proteomes" id="UP001558652"/>
    </source>
</evidence>
<comment type="caution">
    <text evidence="2">The sequence shown here is derived from an EMBL/GenBank/DDBJ whole genome shotgun (WGS) entry which is preliminary data.</text>
</comment>
<evidence type="ECO:0000256" key="1">
    <source>
        <dbReference type="SAM" id="MobiDB-lite"/>
    </source>
</evidence>
<dbReference type="EMBL" id="JBFDAA010000017">
    <property type="protein sequence ID" value="KAL1116853.1"/>
    <property type="molecule type" value="Genomic_DNA"/>
</dbReference>
<reference evidence="2 3" key="1">
    <citation type="submission" date="2024-07" db="EMBL/GenBank/DDBJ databases">
        <title>Chromosome-level genome assembly of the water stick insect Ranatra chinensis (Heteroptera: Nepidae).</title>
        <authorList>
            <person name="Liu X."/>
        </authorList>
    </citation>
    <scope>NUCLEOTIDE SEQUENCE [LARGE SCALE GENOMIC DNA]</scope>
    <source>
        <strain evidence="2">Cailab_2021Rc</strain>
        <tissue evidence="2">Muscle</tissue>
    </source>
</reference>
<proteinExistence type="predicted"/>
<accession>A0ABD0YCT4</accession>
<organism evidence="2 3">
    <name type="scientific">Ranatra chinensis</name>
    <dbReference type="NCBI Taxonomy" id="642074"/>
    <lineage>
        <taxon>Eukaryota</taxon>
        <taxon>Metazoa</taxon>
        <taxon>Ecdysozoa</taxon>
        <taxon>Arthropoda</taxon>
        <taxon>Hexapoda</taxon>
        <taxon>Insecta</taxon>
        <taxon>Pterygota</taxon>
        <taxon>Neoptera</taxon>
        <taxon>Paraneoptera</taxon>
        <taxon>Hemiptera</taxon>
        <taxon>Heteroptera</taxon>
        <taxon>Panheteroptera</taxon>
        <taxon>Nepomorpha</taxon>
        <taxon>Nepidae</taxon>
        <taxon>Ranatrinae</taxon>
        <taxon>Ranatra</taxon>
    </lineage>
</organism>
<feature type="compositionally biased region" description="Acidic residues" evidence="1">
    <location>
        <begin position="158"/>
        <end position="178"/>
    </location>
</feature>